<gene>
    <name evidence="1" type="ORF">GGP61_001413</name>
</gene>
<evidence type="ECO:0000313" key="1">
    <source>
        <dbReference type="EMBL" id="MCS3709809.1"/>
    </source>
</evidence>
<dbReference type="RefSeq" id="WP_259123678.1">
    <property type="nucleotide sequence ID" value="NZ_JANTZO010000005.1"/>
</dbReference>
<accession>A0A9X2Q499</accession>
<proteinExistence type="predicted"/>
<evidence type="ECO:0000313" key="2">
    <source>
        <dbReference type="Proteomes" id="UP001155057"/>
    </source>
</evidence>
<organism evidence="1 2">
    <name type="scientific">Salinibacter ruber</name>
    <dbReference type="NCBI Taxonomy" id="146919"/>
    <lineage>
        <taxon>Bacteria</taxon>
        <taxon>Pseudomonadati</taxon>
        <taxon>Rhodothermota</taxon>
        <taxon>Rhodothermia</taxon>
        <taxon>Rhodothermales</taxon>
        <taxon>Salinibacteraceae</taxon>
        <taxon>Salinibacter</taxon>
    </lineage>
</organism>
<name>A0A9X2Q499_9BACT</name>
<dbReference type="EMBL" id="JANUAE010000004">
    <property type="protein sequence ID" value="MCS3709809.1"/>
    <property type="molecule type" value="Genomic_DNA"/>
</dbReference>
<sequence>MCFPEPTEQIFLSGYCGAFAVVLHNQHPWPLGVFVLRTESDYPDEAWRTTIAHAVCEIPSKGLVADVKGPRPKEEVHPDLRYSSEPDDIGFEEITSEQELINRMLIRRAEIDFAARGYRKFEGRFE</sequence>
<protein>
    <submittedName>
        <fullName evidence="1">Uncharacterized protein</fullName>
    </submittedName>
</protein>
<dbReference type="AlphaFoldDB" id="A0A9X2Q499"/>
<reference evidence="1" key="1">
    <citation type="submission" date="2022-08" db="EMBL/GenBank/DDBJ databases">
        <title>Genomic Encyclopedia of Type Strains, Phase V (KMG-V): Genome sequencing to study the core and pangenomes of soil and plant-associated prokaryotes.</title>
        <authorList>
            <person name="Whitman W."/>
        </authorList>
    </citation>
    <scope>NUCLEOTIDE SEQUENCE</scope>
    <source>
        <strain evidence="1">SP3049</strain>
    </source>
</reference>
<dbReference type="Proteomes" id="UP001155057">
    <property type="component" value="Unassembled WGS sequence"/>
</dbReference>
<comment type="caution">
    <text evidence="1">The sequence shown here is derived from an EMBL/GenBank/DDBJ whole genome shotgun (WGS) entry which is preliminary data.</text>
</comment>